<dbReference type="GO" id="GO:0004065">
    <property type="term" value="F:arylsulfatase activity"/>
    <property type="evidence" value="ECO:0007669"/>
    <property type="project" value="UniProtKB-EC"/>
</dbReference>
<dbReference type="FunFam" id="3.40.720.10:FF:000080">
    <property type="entry name" value="N-acetylgalactosamine 6-sulfatase (GALNS)"/>
    <property type="match status" value="1"/>
</dbReference>
<feature type="domain" description="Sulfatase N-terminal" evidence="9">
    <location>
        <begin position="514"/>
        <end position="844"/>
    </location>
</feature>
<dbReference type="KEGG" id="rml:FF011L_09310"/>
<dbReference type="Pfam" id="PF00884">
    <property type="entry name" value="Sulfatase"/>
    <property type="match status" value="2"/>
</dbReference>
<dbReference type="Gene3D" id="3.30.1120.10">
    <property type="match status" value="1"/>
</dbReference>
<keyword evidence="5 10" id="KW-0378">Hydrolase</keyword>
<accession>A0A517MBE4</accession>
<dbReference type="InterPro" id="IPR035874">
    <property type="entry name" value="IDS"/>
</dbReference>
<dbReference type="SUPFAM" id="SSF53649">
    <property type="entry name" value="Alkaline phosphatase-like"/>
    <property type="match status" value="2"/>
</dbReference>
<feature type="region of interest" description="Disordered" evidence="7">
    <location>
        <begin position="463"/>
        <end position="502"/>
    </location>
</feature>
<evidence type="ECO:0000256" key="8">
    <source>
        <dbReference type="SAM" id="SignalP"/>
    </source>
</evidence>
<evidence type="ECO:0000256" key="4">
    <source>
        <dbReference type="ARBA" id="ARBA00022729"/>
    </source>
</evidence>
<dbReference type="InterPro" id="IPR000917">
    <property type="entry name" value="Sulfatase_N"/>
</dbReference>
<dbReference type="EMBL" id="CP036262">
    <property type="protein sequence ID" value="QDS92194.1"/>
    <property type="molecule type" value="Genomic_DNA"/>
</dbReference>
<evidence type="ECO:0000313" key="11">
    <source>
        <dbReference type="Proteomes" id="UP000320672"/>
    </source>
</evidence>
<dbReference type="InterPro" id="IPR017850">
    <property type="entry name" value="Alkaline_phosphatase_core_sf"/>
</dbReference>
<dbReference type="PANTHER" id="PTHR45953:SF1">
    <property type="entry name" value="IDURONATE 2-SULFATASE"/>
    <property type="match status" value="1"/>
</dbReference>
<sequence precursor="true">MKPVFAVLVAFFLLVPSVGRTAERDVSAKPNVLFIAVDDLNDWVGCMEGNPDAQSPNIDRFASRSVLFNNAHCQVGLCNASRSSAMTGLYASTTGIYGNTTKPATEAYRNAQQMPVWFRENGYRAMCMGKIYHNDHGKKAYWDEIGPKTLRWGPEPPEGRQFTKRFGKKASDSLAWAALDIPVGEMPDEQIATWGKSQLDKKYDKPFFLALGFYKPHTPLTAPKRYFDLFDREQLTMPPVLENDLDDVPEIGRRWVLDRQELIAEDAVKQYSPTYRRELVHAYHACVALTDDCVGQVLRHLEQSEYADNTIVVLWSDHGWHLGEKHHWRKWMPWEESTRSLVAVHVPGGKGNGSVCTQTIGLIDIYPTLAELCDLPAPKELEGLSFRELLEDPETSWERPALTSTKAGNHTVRSQRWRYIRYADGSEELYDHENDPNEWTNIASNPDLQNVKTEHAKWIDQLTAGEKIRGTDTEKTPASKKSKAKGSTKSPGKSKASGAIKGKAIKTSKPDEMPNVILIMSDDQGWGDVGFNGNKDLKTPNLDAMAAGGVRFDRFYAAAPLCSPTRGSCLTGRYPFRFGILAAHTGGMRVGEITIAEMLKKRDYQTGFFGKWHMGWVKPEDAGSRGFFSPPDQHGFDEYFATTSAVPTWNPTVTPEGWSSWGAKPGDPWKGGAPYVQNGKEVTENMEGDDSRVIMDRVIPFVEANKDSPFFATVWFHAPHEPVVAGEEYRKQYSKFGKARQNLYGCITAMDEQIGRLREKLRELKIEESTLLVFCSDNGPADDLTRKGVASAGPFKGHKHTMYQGGLLVPACIEWPGTVPSGQATSVRCSTIDFFPTIANLVGYQFSEKDQRPIDGVDLMPVIKGDIHERGSDLFFGYRRLHQGIDGKALISGDWKLMQEAKKNGKVHLYDLKKDPYEQVDLVETMPDQANRLLERLKELEASCQRSRDGADYRY</sequence>
<keyword evidence="4 8" id="KW-0732">Signal</keyword>
<dbReference type="AlphaFoldDB" id="A0A517MBE4"/>
<dbReference type="Proteomes" id="UP000320672">
    <property type="component" value="Chromosome"/>
</dbReference>
<evidence type="ECO:0000256" key="3">
    <source>
        <dbReference type="ARBA" id="ARBA00022723"/>
    </source>
</evidence>
<feature type="compositionally biased region" description="Basic and acidic residues" evidence="7">
    <location>
        <begin position="466"/>
        <end position="477"/>
    </location>
</feature>
<keyword evidence="6" id="KW-0106">Calcium</keyword>
<name>A0A517MBE4_9BACT</name>
<evidence type="ECO:0000256" key="7">
    <source>
        <dbReference type="SAM" id="MobiDB-lite"/>
    </source>
</evidence>
<dbReference type="Gene3D" id="3.40.720.10">
    <property type="entry name" value="Alkaline Phosphatase, subunit A"/>
    <property type="match status" value="2"/>
</dbReference>
<feature type="compositionally biased region" description="Low complexity" evidence="7">
    <location>
        <begin position="487"/>
        <end position="502"/>
    </location>
</feature>
<feature type="chain" id="PRO_5021949350" evidence="8">
    <location>
        <begin position="23"/>
        <end position="955"/>
    </location>
</feature>
<evidence type="ECO:0000259" key="9">
    <source>
        <dbReference type="Pfam" id="PF00884"/>
    </source>
</evidence>
<evidence type="ECO:0000313" key="10">
    <source>
        <dbReference type="EMBL" id="QDS92194.1"/>
    </source>
</evidence>
<feature type="signal peptide" evidence="8">
    <location>
        <begin position="1"/>
        <end position="22"/>
    </location>
</feature>
<evidence type="ECO:0000256" key="6">
    <source>
        <dbReference type="ARBA" id="ARBA00022837"/>
    </source>
</evidence>
<dbReference type="CDD" id="cd16030">
    <property type="entry name" value="iduronate-2-sulfatase"/>
    <property type="match status" value="1"/>
</dbReference>
<dbReference type="PANTHER" id="PTHR45953">
    <property type="entry name" value="IDURONATE 2-SULFATASE"/>
    <property type="match status" value="1"/>
</dbReference>
<gene>
    <name evidence="10" type="ORF">FF011L_09310</name>
</gene>
<dbReference type="EC" id="3.1.6.1" evidence="10"/>
<keyword evidence="11" id="KW-1185">Reference proteome</keyword>
<evidence type="ECO:0000256" key="2">
    <source>
        <dbReference type="ARBA" id="ARBA00008779"/>
    </source>
</evidence>
<comment type="similarity">
    <text evidence="2">Belongs to the sulfatase family.</text>
</comment>
<dbReference type="RefSeq" id="WP_246109734.1">
    <property type="nucleotide sequence ID" value="NZ_CP036262.1"/>
</dbReference>
<reference evidence="10 11" key="1">
    <citation type="submission" date="2019-02" db="EMBL/GenBank/DDBJ databases">
        <title>Deep-cultivation of Planctomycetes and their phenomic and genomic characterization uncovers novel biology.</title>
        <authorList>
            <person name="Wiegand S."/>
            <person name="Jogler M."/>
            <person name="Boedeker C."/>
            <person name="Pinto D."/>
            <person name="Vollmers J."/>
            <person name="Rivas-Marin E."/>
            <person name="Kohn T."/>
            <person name="Peeters S.H."/>
            <person name="Heuer A."/>
            <person name="Rast P."/>
            <person name="Oberbeckmann S."/>
            <person name="Bunk B."/>
            <person name="Jeske O."/>
            <person name="Meyerdierks A."/>
            <person name="Storesund J.E."/>
            <person name="Kallscheuer N."/>
            <person name="Luecker S."/>
            <person name="Lage O.M."/>
            <person name="Pohl T."/>
            <person name="Merkel B.J."/>
            <person name="Hornburger P."/>
            <person name="Mueller R.-W."/>
            <person name="Bruemmer F."/>
            <person name="Labrenz M."/>
            <person name="Spormann A.M."/>
            <person name="Op den Camp H."/>
            <person name="Overmann J."/>
            <person name="Amann R."/>
            <person name="Jetten M.S.M."/>
            <person name="Mascher T."/>
            <person name="Medema M.H."/>
            <person name="Devos D.P."/>
            <person name="Kaster A.-K."/>
            <person name="Ovreas L."/>
            <person name="Rohde M."/>
            <person name="Galperin M.Y."/>
            <person name="Jogler C."/>
        </authorList>
    </citation>
    <scope>NUCLEOTIDE SEQUENCE [LARGE SCALE GENOMIC DNA]</scope>
    <source>
        <strain evidence="10 11">FF011L</strain>
    </source>
</reference>
<protein>
    <submittedName>
        <fullName evidence="10">Arylsulfatase</fullName>
        <ecNumber evidence="10">3.1.6.1</ecNumber>
    </submittedName>
</protein>
<keyword evidence="3" id="KW-0479">Metal-binding</keyword>
<dbReference type="GO" id="GO:0005737">
    <property type="term" value="C:cytoplasm"/>
    <property type="evidence" value="ECO:0007669"/>
    <property type="project" value="TreeGrafter"/>
</dbReference>
<comment type="cofactor">
    <cofactor evidence="1">
        <name>Ca(2+)</name>
        <dbReference type="ChEBI" id="CHEBI:29108"/>
    </cofactor>
</comment>
<evidence type="ECO:0000256" key="5">
    <source>
        <dbReference type="ARBA" id="ARBA00022801"/>
    </source>
</evidence>
<dbReference type="GO" id="GO:0004423">
    <property type="term" value="F:iduronate-2-sulfatase activity"/>
    <property type="evidence" value="ECO:0007669"/>
    <property type="project" value="InterPro"/>
</dbReference>
<proteinExistence type="inferred from homology"/>
<organism evidence="10 11">
    <name type="scientific">Roseimaritima multifibrata</name>
    <dbReference type="NCBI Taxonomy" id="1930274"/>
    <lineage>
        <taxon>Bacteria</taxon>
        <taxon>Pseudomonadati</taxon>
        <taxon>Planctomycetota</taxon>
        <taxon>Planctomycetia</taxon>
        <taxon>Pirellulales</taxon>
        <taxon>Pirellulaceae</taxon>
        <taxon>Roseimaritima</taxon>
    </lineage>
</organism>
<feature type="domain" description="Sulfatase N-terminal" evidence="9">
    <location>
        <begin position="30"/>
        <end position="373"/>
    </location>
</feature>
<evidence type="ECO:0000256" key="1">
    <source>
        <dbReference type="ARBA" id="ARBA00001913"/>
    </source>
</evidence>
<dbReference type="GO" id="GO:0046872">
    <property type="term" value="F:metal ion binding"/>
    <property type="evidence" value="ECO:0007669"/>
    <property type="project" value="UniProtKB-KW"/>
</dbReference>